<reference evidence="2" key="1">
    <citation type="submission" date="2022-11" db="UniProtKB">
        <authorList>
            <consortium name="WormBaseParasite"/>
        </authorList>
    </citation>
    <scope>IDENTIFICATION</scope>
</reference>
<keyword evidence="1" id="KW-1185">Reference proteome</keyword>
<sequence>ATLGFFSKLFRGGSLTVKSGDGGENLDEKYYGRKTPFYHDSMMKRRFEKNSSRSIDRVVIYITLHFNIS</sequence>
<accession>A0A915JB64</accession>
<dbReference type="WBParaSite" id="nRc.2.0.1.t23397-RA">
    <property type="protein sequence ID" value="nRc.2.0.1.t23397-RA"/>
    <property type="gene ID" value="nRc.2.0.1.g23397"/>
</dbReference>
<dbReference type="Proteomes" id="UP000887565">
    <property type="component" value="Unplaced"/>
</dbReference>
<organism evidence="1 2">
    <name type="scientific">Romanomermis culicivorax</name>
    <name type="common">Nematode worm</name>
    <dbReference type="NCBI Taxonomy" id="13658"/>
    <lineage>
        <taxon>Eukaryota</taxon>
        <taxon>Metazoa</taxon>
        <taxon>Ecdysozoa</taxon>
        <taxon>Nematoda</taxon>
        <taxon>Enoplea</taxon>
        <taxon>Dorylaimia</taxon>
        <taxon>Mermithida</taxon>
        <taxon>Mermithoidea</taxon>
        <taxon>Mermithidae</taxon>
        <taxon>Romanomermis</taxon>
    </lineage>
</organism>
<dbReference type="AlphaFoldDB" id="A0A915JB64"/>
<evidence type="ECO:0000313" key="2">
    <source>
        <dbReference type="WBParaSite" id="nRc.2.0.1.t23397-RA"/>
    </source>
</evidence>
<proteinExistence type="predicted"/>
<evidence type="ECO:0000313" key="1">
    <source>
        <dbReference type="Proteomes" id="UP000887565"/>
    </source>
</evidence>
<protein>
    <submittedName>
        <fullName evidence="2">Uncharacterized protein</fullName>
    </submittedName>
</protein>
<name>A0A915JB64_ROMCU</name>